<protein>
    <submittedName>
        <fullName evidence="2">Uncharacterized protein</fullName>
    </submittedName>
</protein>
<keyword evidence="1" id="KW-0812">Transmembrane</keyword>
<dbReference type="EMBL" id="LBWE01000008">
    <property type="protein sequence ID" value="KKR01388.1"/>
    <property type="molecule type" value="Genomic_DNA"/>
</dbReference>
<organism evidence="2 3">
    <name type="scientific">Candidatus Nomurabacteria bacterium GW2011_GWD2_39_12</name>
    <dbReference type="NCBI Taxonomy" id="1618759"/>
    <lineage>
        <taxon>Bacteria</taxon>
        <taxon>Candidatus Nomuraibacteriota</taxon>
    </lineage>
</organism>
<feature type="transmembrane region" description="Helical" evidence="1">
    <location>
        <begin position="7"/>
        <end position="25"/>
    </location>
</feature>
<name>A0A837HS18_9BACT</name>
<evidence type="ECO:0000256" key="1">
    <source>
        <dbReference type="SAM" id="Phobius"/>
    </source>
</evidence>
<dbReference type="AlphaFoldDB" id="A0A837HS18"/>
<proteinExistence type="predicted"/>
<gene>
    <name evidence="2" type="ORF">UT27_C0008G0008</name>
</gene>
<comment type="caution">
    <text evidence="2">The sequence shown here is derived from an EMBL/GenBank/DDBJ whole genome shotgun (WGS) entry which is preliminary data.</text>
</comment>
<evidence type="ECO:0000313" key="2">
    <source>
        <dbReference type="EMBL" id="KKR01388.1"/>
    </source>
</evidence>
<dbReference type="Proteomes" id="UP000033998">
    <property type="component" value="Unassembled WGS sequence"/>
</dbReference>
<evidence type="ECO:0000313" key="3">
    <source>
        <dbReference type="Proteomes" id="UP000033998"/>
    </source>
</evidence>
<reference evidence="2 3" key="1">
    <citation type="journal article" date="2015" name="Nature">
        <title>rRNA introns, odd ribosomes, and small enigmatic genomes across a large radiation of phyla.</title>
        <authorList>
            <person name="Brown C.T."/>
            <person name="Hug L.A."/>
            <person name="Thomas B.C."/>
            <person name="Sharon I."/>
            <person name="Castelle C.J."/>
            <person name="Singh A."/>
            <person name="Wilkins M.J."/>
            <person name="Williams K.H."/>
            <person name="Banfield J.F."/>
        </authorList>
    </citation>
    <scope>NUCLEOTIDE SEQUENCE [LARGE SCALE GENOMIC DNA]</scope>
</reference>
<accession>A0A837HS18</accession>
<sequence>MSKIKNIIILVAVGGTLILVYVFFIKKSPDPGSLVVSSPLVSTNPDTNNLDANSIIAGDFLSLLLNVKNIRLNDAILSDIAFTSLHDSSITLTPDGSEGRANPFAPLGSDSATFTNTNSTVPLGAGGN</sequence>
<keyword evidence="1" id="KW-1133">Transmembrane helix</keyword>
<keyword evidence="1" id="KW-0472">Membrane</keyword>